<proteinExistence type="predicted"/>
<organism evidence="2">
    <name type="scientific">bioreactor metagenome</name>
    <dbReference type="NCBI Taxonomy" id="1076179"/>
    <lineage>
        <taxon>unclassified sequences</taxon>
        <taxon>metagenomes</taxon>
        <taxon>ecological metagenomes</taxon>
    </lineage>
</organism>
<keyword evidence="1 2" id="KW-0812">Transmembrane</keyword>
<sequence>MAMEARCYRGGENRTRMKELQHTGRDWAAYGFMLVFILILVYLKFTAGKL</sequence>
<protein>
    <submittedName>
        <fullName evidence="2">Energy-coupling factor transporter transmembrane protein EcfT</fullName>
    </submittedName>
</protein>
<dbReference type="EMBL" id="VSSQ01133918">
    <property type="protein sequence ID" value="MPN59657.1"/>
    <property type="molecule type" value="Genomic_DNA"/>
</dbReference>
<feature type="transmembrane region" description="Helical" evidence="1">
    <location>
        <begin position="27"/>
        <end position="45"/>
    </location>
</feature>
<dbReference type="AlphaFoldDB" id="A0A645J8E5"/>
<keyword evidence="1" id="KW-0472">Membrane</keyword>
<name>A0A645J8E5_9ZZZZ</name>
<accession>A0A645J8E5</accession>
<reference evidence="2" key="1">
    <citation type="submission" date="2019-08" db="EMBL/GenBank/DDBJ databases">
        <authorList>
            <person name="Kucharzyk K."/>
            <person name="Murdoch R.W."/>
            <person name="Higgins S."/>
            <person name="Loffler F."/>
        </authorList>
    </citation>
    <scope>NUCLEOTIDE SEQUENCE</scope>
</reference>
<comment type="caution">
    <text evidence="2">The sequence shown here is derived from an EMBL/GenBank/DDBJ whole genome shotgun (WGS) entry which is preliminary data.</text>
</comment>
<evidence type="ECO:0000256" key="1">
    <source>
        <dbReference type="SAM" id="Phobius"/>
    </source>
</evidence>
<gene>
    <name evidence="2" type="primary">ecfT_73</name>
    <name evidence="2" type="ORF">SDC9_207379</name>
</gene>
<keyword evidence="1" id="KW-1133">Transmembrane helix</keyword>
<evidence type="ECO:0000313" key="2">
    <source>
        <dbReference type="EMBL" id="MPN59657.1"/>
    </source>
</evidence>